<dbReference type="InterPro" id="IPR036388">
    <property type="entry name" value="WH-like_DNA-bd_sf"/>
</dbReference>
<dbReference type="Proteomes" id="UP000824014">
    <property type="component" value="Unassembled WGS sequence"/>
</dbReference>
<proteinExistence type="inferred from homology"/>
<dbReference type="GO" id="GO:0009294">
    <property type="term" value="P:DNA-mediated transformation"/>
    <property type="evidence" value="ECO:0007669"/>
    <property type="project" value="InterPro"/>
</dbReference>
<dbReference type="SUPFAM" id="SSF102405">
    <property type="entry name" value="MCP/YpsA-like"/>
    <property type="match status" value="1"/>
</dbReference>
<dbReference type="Pfam" id="PF17782">
    <property type="entry name" value="WHD_DprA"/>
    <property type="match status" value="1"/>
</dbReference>
<dbReference type="AlphaFoldDB" id="A0A9D2ILQ5"/>
<dbReference type="InterPro" id="IPR003488">
    <property type="entry name" value="DprA"/>
</dbReference>
<dbReference type="InterPro" id="IPR041614">
    <property type="entry name" value="DprA_WH"/>
</dbReference>
<organism evidence="4 5">
    <name type="scientific">Candidatus Tidjanibacter faecipullorum</name>
    <dbReference type="NCBI Taxonomy" id="2838766"/>
    <lineage>
        <taxon>Bacteria</taxon>
        <taxon>Pseudomonadati</taxon>
        <taxon>Bacteroidota</taxon>
        <taxon>Bacteroidia</taxon>
        <taxon>Bacteroidales</taxon>
        <taxon>Rikenellaceae</taxon>
        <taxon>Tidjanibacter</taxon>
    </lineage>
</organism>
<reference evidence="4" key="1">
    <citation type="journal article" date="2021" name="PeerJ">
        <title>Extensive microbial diversity within the chicken gut microbiome revealed by metagenomics and culture.</title>
        <authorList>
            <person name="Gilroy R."/>
            <person name="Ravi A."/>
            <person name="Getino M."/>
            <person name="Pursley I."/>
            <person name="Horton D.L."/>
            <person name="Alikhan N.F."/>
            <person name="Baker D."/>
            <person name="Gharbi K."/>
            <person name="Hall N."/>
            <person name="Watson M."/>
            <person name="Adriaenssens E.M."/>
            <person name="Foster-Nyarko E."/>
            <person name="Jarju S."/>
            <person name="Secka A."/>
            <person name="Antonio M."/>
            <person name="Oren A."/>
            <person name="Chaudhuri R.R."/>
            <person name="La Ragione R."/>
            <person name="Hildebrand F."/>
            <person name="Pallen M.J."/>
        </authorList>
    </citation>
    <scope>NUCLEOTIDE SEQUENCE</scope>
    <source>
        <strain evidence="4">ChiHjej11B10-19426</strain>
    </source>
</reference>
<feature type="domain" description="DprA winged helix" evidence="3">
    <location>
        <begin position="301"/>
        <end position="360"/>
    </location>
</feature>
<dbReference type="PANTHER" id="PTHR43022">
    <property type="entry name" value="PROTEIN SMF"/>
    <property type="match status" value="1"/>
</dbReference>
<comment type="similarity">
    <text evidence="1">Belongs to the DprA/Smf family.</text>
</comment>
<gene>
    <name evidence="4" type="ORF">H9816_03780</name>
</gene>
<evidence type="ECO:0000256" key="1">
    <source>
        <dbReference type="ARBA" id="ARBA00006525"/>
    </source>
</evidence>
<feature type="domain" description="Smf/DprA SLOG" evidence="2">
    <location>
        <begin position="79"/>
        <end position="289"/>
    </location>
</feature>
<evidence type="ECO:0000313" key="5">
    <source>
        <dbReference type="Proteomes" id="UP000824014"/>
    </source>
</evidence>
<evidence type="ECO:0000259" key="3">
    <source>
        <dbReference type="Pfam" id="PF17782"/>
    </source>
</evidence>
<reference evidence="4" key="2">
    <citation type="submission" date="2021-04" db="EMBL/GenBank/DDBJ databases">
        <authorList>
            <person name="Gilroy R."/>
        </authorList>
    </citation>
    <scope>NUCLEOTIDE SEQUENCE</scope>
    <source>
        <strain evidence="4">ChiHjej11B10-19426</strain>
    </source>
</reference>
<dbReference type="Pfam" id="PF02481">
    <property type="entry name" value="DNA_processg_A"/>
    <property type="match status" value="1"/>
</dbReference>
<dbReference type="InterPro" id="IPR057666">
    <property type="entry name" value="DrpA_SLOG"/>
</dbReference>
<sequence length="366" mass="38708">MTVDDIALTLHRGLGPKGVAHLIAVLGSAQAVYAASEEELVGEAALRPDLAREIRRRTTHRQAEAEVRYMKRHGIGAVAATDAEYPPRLRDCPDPPHVLYFVGERRALGMRSVAVVGTRMATPYGQRMCDVLIGRLAELAPQTAVVSGLAYGIDGHAHRAALRYGLPTVAVVANVLPEVTPSSHRELARDIVAHGGAIVSELHSQTRQNGALFIPRNRIMAGMSEGTVVVESPVGGGALSTAELADGYGRTVMAVPGRAGDKCSAGANRLIMARSAAMVCSGDDVVRELGWDIVRAGQIPERKPAAPLLDGDERRVLEAIGEGETVDTDTLAVRSGIPAGALAAVLLGLELAGMIRSLPGRRYERV</sequence>
<comment type="caution">
    <text evidence="4">The sequence shown here is derived from an EMBL/GenBank/DDBJ whole genome shotgun (WGS) entry which is preliminary data.</text>
</comment>
<evidence type="ECO:0000313" key="4">
    <source>
        <dbReference type="EMBL" id="HIZ15015.1"/>
    </source>
</evidence>
<dbReference type="EMBL" id="DXCC01000010">
    <property type="protein sequence ID" value="HIZ15015.1"/>
    <property type="molecule type" value="Genomic_DNA"/>
</dbReference>
<dbReference type="Gene3D" id="3.40.50.450">
    <property type="match status" value="1"/>
</dbReference>
<protein>
    <submittedName>
        <fullName evidence="4">DNA-protecting protein DprA</fullName>
    </submittedName>
</protein>
<evidence type="ECO:0000259" key="2">
    <source>
        <dbReference type="Pfam" id="PF02481"/>
    </source>
</evidence>
<name>A0A9D2ILQ5_9BACT</name>
<dbReference type="Gene3D" id="1.10.10.10">
    <property type="entry name" value="Winged helix-like DNA-binding domain superfamily/Winged helix DNA-binding domain"/>
    <property type="match status" value="1"/>
</dbReference>
<dbReference type="PANTHER" id="PTHR43022:SF1">
    <property type="entry name" value="PROTEIN SMF"/>
    <property type="match status" value="1"/>
</dbReference>
<accession>A0A9D2ILQ5</accession>